<evidence type="ECO:0000313" key="4">
    <source>
        <dbReference type="Proteomes" id="UP000009027"/>
    </source>
</evidence>
<protein>
    <submittedName>
        <fullName evidence="3">Uncharacterized protein</fullName>
    </submittedName>
</protein>
<dbReference type="AlphaFoldDB" id="F9WTR2"/>
<gene>
    <name evidence="3" type="ORF">TvY486_0038390</name>
</gene>
<dbReference type="VEuPathDB" id="TriTrypDB:TvY486_0038390"/>
<dbReference type="Proteomes" id="UP000009027">
    <property type="component" value="Unassembled WGS sequence"/>
</dbReference>
<dbReference type="EMBL" id="CAEX01006698">
    <property type="protein sequence ID" value="CCD20956.1"/>
    <property type="molecule type" value="Genomic_DNA"/>
</dbReference>
<evidence type="ECO:0000259" key="1">
    <source>
        <dbReference type="Pfam" id="PF20445"/>
    </source>
</evidence>
<organism evidence="3 4">
    <name type="scientific">Trypanosoma vivax (strain Y486)</name>
    <dbReference type="NCBI Taxonomy" id="1055687"/>
    <lineage>
        <taxon>Eukaryota</taxon>
        <taxon>Discoba</taxon>
        <taxon>Euglenozoa</taxon>
        <taxon>Kinetoplastea</taxon>
        <taxon>Metakinetoplastina</taxon>
        <taxon>Trypanosomatida</taxon>
        <taxon>Trypanosomatidae</taxon>
        <taxon>Trypanosoma</taxon>
        <taxon>Duttonella</taxon>
    </lineage>
</organism>
<dbReference type="InterPro" id="IPR046835">
    <property type="entry name" value="RHS_N"/>
</dbReference>
<feature type="domain" description="DUF7578" evidence="2">
    <location>
        <begin position="82"/>
        <end position="124"/>
    </location>
</feature>
<evidence type="ECO:0000259" key="2">
    <source>
        <dbReference type="Pfam" id="PF24466"/>
    </source>
</evidence>
<name>F9WTR2_TRYVY</name>
<dbReference type="Pfam" id="PF20445">
    <property type="entry name" value="RHS_N"/>
    <property type="match status" value="1"/>
</dbReference>
<dbReference type="InterPro" id="IPR006518">
    <property type="entry name" value="Trypano_RHS"/>
</dbReference>
<keyword evidence="4" id="KW-1185">Reference proteome</keyword>
<dbReference type="InterPro" id="IPR056000">
    <property type="entry name" value="DUF7578"/>
</dbReference>
<sequence length="329" mass="36386">MLSVFRHSLRFAGVRHARVSAHVRDNQLRVYHRTLPFLCRAASGSTRWTLNSDVADVLLRGARPPEEVLLSECLERVRHRGTDIDGDVRMDVVIQRPERFIPDADLREMVLSLPECQTYALVYRAAPLLRRKGITSVLQWGGADENADAKRAVRDELADDGLWNTVCGLLDDAFNAAKDAEARGKVVKSDSEAAKVIAGAFESVVNARWSHVLSGVADKPLGMCVADGRPTSVWSDAEVNKTPLQLPAENVDDARGDGLELLVLTSAMGWPFTLFNTDTAADGTPFQMMDDTDVVVRRESVRVWNIVRADLDAWLVRNEGLPRSFVLVG</sequence>
<reference evidence="3 4" key="1">
    <citation type="journal article" date="2012" name="Proc. Natl. Acad. Sci. U.S.A.">
        <title>Antigenic diversity is generated by distinct evolutionary mechanisms in African trypanosome species.</title>
        <authorList>
            <person name="Jackson A.P."/>
            <person name="Berry A."/>
            <person name="Aslett M."/>
            <person name="Allison H.C."/>
            <person name="Burton P."/>
            <person name="Vavrova-Anderson J."/>
            <person name="Brown R."/>
            <person name="Browne H."/>
            <person name="Corton N."/>
            <person name="Hauser H."/>
            <person name="Gamble J."/>
            <person name="Gilderthorp R."/>
            <person name="Marcello L."/>
            <person name="McQuillan J."/>
            <person name="Otto T.D."/>
            <person name="Quail M.A."/>
            <person name="Sanders M.J."/>
            <person name="van Tonder A."/>
            <person name="Ginger M.L."/>
            <person name="Field M.C."/>
            <person name="Barry J.D."/>
            <person name="Hertz-Fowler C."/>
            <person name="Berriman M."/>
        </authorList>
    </citation>
    <scope>NUCLEOTIDE SEQUENCE</scope>
    <source>
        <strain evidence="3 4">Y486</strain>
    </source>
</reference>
<dbReference type="NCBIfam" id="TIGR01631">
    <property type="entry name" value="Trypano_RHS"/>
    <property type="match status" value="1"/>
</dbReference>
<feature type="domain" description="Retrotransposon hot spot protein N-terminal" evidence="1">
    <location>
        <begin position="201"/>
        <end position="316"/>
    </location>
</feature>
<evidence type="ECO:0000313" key="3">
    <source>
        <dbReference type="EMBL" id="CCD20956.1"/>
    </source>
</evidence>
<accession>F9WTR2</accession>
<proteinExistence type="predicted"/>
<dbReference type="Pfam" id="PF24466">
    <property type="entry name" value="DUF7578"/>
    <property type="match status" value="1"/>
</dbReference>